<feature type="compositionally biased region" description="Acidic residues" evidence="1">
    <location>
        <begin position="35"/>
        <end position="53"/>
    </location>
</feature>
<keyword evidence="3" id="KW-1185">Reference proteome</keyword>
<proteinExistence type="predicted"/>
<reference evidence="2" key="1">
    <citation type="journal article" date="2020" name="Stud. Mycol.">
        <title>101 Dothideomycetes genomes: a test case for predicting lifestyles and emergence of pathogens.</title>
        <authorList>
            <person name="Haridas S."/>
            <person name="Albert R."/>
            <person name="Binder M."/>
            <person name="Bloem J."/>
            <person name="Labutti K."/>
            <person name="Salamov A."/>
            <person name="Andreopoulos B."/>
            <person name="Baker S."/>
            <person name="Barry K."/>
            <person name="Bills G."/>
            <person name="Bluhm B."/>
            <person name="Cannon C."/>
            <person name="Castanera R."/>
            <person name="Culley D."/>
            <person name="Daum C."/>
            <person name="Ezra D."/>
            <person name="Gonzalez J."/>
            <person name="Henrissat B."/>
            <person name="Kuo A."/>
            <person name="Liang C."/>
            <person name="Lipzen A."/>
            <person name="Lutzoni F."/>
            <person name="Magnuson J."/>
            <person name="Mondo S."/>
            <person name="Nolan M."/>
            <person name="Ohm R."/>
            <person name="Pangilinan J."/>
            <person name="Park H.-J."/>
            <person name="Ramirez L."/>
            <person name="Alfaro M."/>
            <person name="Sun H."/>
            <person name="Tritt A."/>
            <person name="Yoshinaga Y."/>
            <person name="Zwiers L.-H."/>
            <person name="Turgeon B."/>
            <person name="Goodwin S."/>
            <person name="Spatafora J."/>
            <person name="Crous P."/>
            <person name="Grigoriev I."/>
        </authorList>
    </citation>
    <scope>NUCLEOTIDE SEQUENCE</scope>
    <source>
        <strain evidence="2">CBS 125425</strain>
    </source>
</reference>
<evidence type="ECO:0000313" key="2">
    <source>
        <dbReference type="EMBL" id="KAF2726418.1"/>
    </source>
</evidence>
<protein>
    <submittedName>
        <fullName evidence="2">Uncharacterized protein</fullName>
    </submittedName>
</protein>
<sequence length="138" mass="15319">MEWELRPLAPLAPSSLQLGRAATTLPLDNRATSSDVDDETSRDEFDDGADEKEEYSSNVAEEPSSSRGNRRWSKEGDERLRRWKGECKSWGWICSRFSNRSLGAVQQVSHQLDAKLISASEDPAPGHPFGAIFHESGA</sequence>
<accession>A0A9P4UV56</accession>
<evidence type="ECO:0000313" key="3">
    <source>
        <dbReference type="Proteomes" id="UP000799444"/>
    </source>
</evidence>
<feature type="region of interest" description="Disordered" evidence="1">
    <location>
        <begin position="22"/>
        <end position="79"/>
    </location>
</feature>
<dbReference type="Proteomes" id="UP000799444">
    <property type="component" value="Unassembled WGS sequence"/>
</dbReference>
<evidence type="ECO:0000256" key="1">
    <source>
        <dbReference type="SAM" id="MobiDB-lite"/>
    </source>
</evidence>
<dbReference type="AlphaFoldDB" id="A0A9P4UV56"/>
<name>A0A9P4UV56_9PLEO</name>
<gene>
    <name evidence="2" type="ORF">EJ04DRAFT_571298</name>
</gene>
<dbReference type="EMBL" id="ML996514">
    <property type="protein sequence ID" value="KAF2726418.1"/>
    <property type="molecule type" value="Genomic_DNA"/>
</dbReference>
<comment type="caution">
    <text evidence="2">The sequence shown here is derived from an EMBL/GenBank/DDBJ whole genome shotgun (WGS) entry which is preliminary data.</text>
</comment>
<feature type="compositionally biased region" description="Polar residues" evidence="1">
    <location>
        <begin position="56"/>
        <end position="67"/>
    </location>
</feature>
<organism evidence="2 3">
    <name type="scientific">Polyplosphaeria fusca</name>
    <dbReference type="NCBI Taxonomy" id="682080"/>
    <lineage>
        <taxon>Eukaryota</taxon>
        <taxon>Fungi</taxon>
        <taxon>Dikarya</taxon>
        <taxon>Ascomycota</taxon>
        <taxon>Pezizomycotina</taxon>
        <taxon>Dothideomycetes</taxon>
        <taxon>Pleosporomycetidae</taxon>
        <taxon>Pleosporales</taxon>
        <taxon>Tetraplosphaeriaceae</taxon>
        <taxon>Polyplosphaeria</taxon>
    </lineage>
</organism>